<comment type="caution">
    <text evidence="1">The sequence shown here is derived from an EMBL/GenBank/DDBJ whole genome shotgun (WGS) entry which is preliminary data.</text>
</comment>
<reference evidence="1" key="1">
    <citation type="submission" date="2018-01" db="EMBL/GenBank/DDBJ databases">
        <authorList>
            <person name="Clerissi C."/>
        </authorList>
    </citation>
    <scope>NUCLEOTIDE SEQUENCE</scope>
    <source>
        <strain evidence="1">Cupriavidus oxalaticus LMG 2235</strain>
    </source>
</reference>
<dbReference type="AntiFam" id="ANF00012">
    <property type="entry name" value="tRNA translation"/>
</dbReference>
<dbReference type="EMBL" id="OGUS01000117">
    <property type="protein sequence ID" value="SPC13064.1"/>
    <property type="molecule type" value="Genomic_DNA"/>
</dbReference>
<dbReference type="AlphaFoldDB" id="A0A375G107"/>
<evidence type="ECO:0000313" key="1">
    <source>
        <dbReference type="EMBL" id="SPC13064.1"/>
    </source>
</evidence>
<accession>A0A375G107</accession>
<dbReference type="Proteomes" id="UP000256862">
    <property type="component" value="Chromosome CO2235"/>
</dbReference>
<sequence>MFLEAKIKTGRGDMIRTCDPLIPNQMRYQAALRPEAGYCSVHRQVRSIWRTRHMVGREPSKGALPLLAGALWLDLGLRAAIIPHTALVRPA</sequence>
<name>A0A375G107_9BURK</name>
<protein>
    <submittedName>
        <fullName evidence="1">Uncharacterized protein</fullName>
    </submittedName>
</protein>
<proteinExistence type="predicted"/>
<gene>
    <name evidence="1" type="ORF">CO2235_170187</name>
</gene>
<organism evidence="1">
    <name type="scientific">Cupriavidus oxalaticus</name>
    <dbReference type="NCBI Taxonomy" id="96344"/>
    <lineage>
        <taxon>Bacteria</taxon>
        <taxon>Pseudomonadati</taxon>
        <taxon>Pseudomonadota</taxon>
        <taxon>Betaproteobacteria</taxon>
        <taxon>Burkholderiales</taxon>
        <taxon>Burkholderiaceae</taxon>
        <taxon>Cupriavidus</taxon>
    </lineage>
</organism>